<dbReference type="Gene3D" id="3.60.21.10">
    <property type="match status" value="1"/>
</dbReference>
<evidence type="ECO:0000313" key="2">
    <source>
        <dbReference type="EMBL" id="QCT05903.1"/>
    </source>
</evidence>
<evidence type="ECO:0000313" key="3">
    <source>
        <dbReference type="Proteomes" id="UP000301475"/>
    </source>
</evidence>
<dbReference type="Pfam" id="PF00149">
    <property type="entry name" value="Metallophos"/>
    <property type="match status" value="1"/>
</dbReference>
<feature type="domain" description="Calcineurin-like phosphoesterase" evidence="1">
    <location>
        <begin position="2"/>
        <end position="167"/>
    </location>
</feature>
<organism evidence="2 3">
    <name type="scientific">Ruminococcus bovis</name>
    <dbReference type="NCBI Taxonomy" id="2564099"/>
    <lineage>
        <taxon>Bacteria</taxon>
        <taxon>Bacillati</taxon>
        <taxon>Bacillota</taxon>
        <taxon>Clostridia</taxon>
        <taxon>Eubacteriales</taxon>
        <taxon>Oscillospiraceae</taxon>
        <taxon>Ruminococcus</taxon>
    </lineage>
</organism>
<dbReference type="GO" id="GO:0016787">
    <property type="term" value="F:hydrolase activity"/>
    <property type="evidence" value="ECO:0007669"/>
    <property type="project" value="InterPro"/>
</dbReference>
<dbReference type="OrthoDB" id="9787800at2"/>
<dbReference type="AlphaFoldDB" id="A0A4V1G4U1"/>
<dbReference type="InterPro" id="IPR004843">
    <property type="entry name" value="Calcineurin-like_PHP"/>
</dbReference>
<dbReference type="RefSeq" id="WP_138156007.1">
    <property type="nucleotide sequence ID" value="NZ_CP039381.1"/>
</dbReference>
<dbReference type="SUPFAM" id="SSF56300">
    <property type="entry name" value="Metallo-dependent phosphatases"/>
    <property type="match status" value="1"/>
</dbReference>
<reference evidence="2 3" key="1">
    <citation type="submission" date="2019-04" db="EMBL/GenBank/DDBJ databases">
        <authorList>
            <person name="Embree M."/>
            <person name="Gaffney J.R."/>
        </authorList>
    </citation>
    <scope>NUCLEOTIDE SEQUENCE [LARGE SCALE GENOMIC DNA]</scope>
    <source>
        <strain evidence="2 3">JE7A12</strain>
    </source>
</reference>
<dbReference type="KEGG" id="ruj:E5Z56_00320"/>
<keyword evidence="3" id="KW-1185">Reference proteome</keyword>
<protein>
    <recommendedName>
        <fullName evidence="1">Calcineurin-like phosphoesterase domain-containing protein</fullName>
    </recommendedName>
</protein>
<sequence>MIYITGDKHGDISFFKRKEMKKLKKNDYLIITGDFGFFWNNSRQEIENLKYLMRQPYKILFVDGTHENFNMIEKYPIVKFGGAKARKIAHNIYHLMRGQVYIIEKKGIFTFGGGVSRDLQKMLDINMWFEREMPSKEEFIEGARQLNKFGGKLDYIITHEPPTQIKGIINPDLKPNAVNIYLEQIAEQVTFDKWFFGYAHIDEEVRPNYFSVFNELLPVNKKEKPRIF</sequence>
<dbReference type="EMBL" id="CP039381">
    <property type="protein sequence ID" value="QCT05903.1"/>
    <property type="molecule type" value="Genomic_DNA"/>
</dbReference>
<gene>
    <name evidence="2" type="ORF">E5Z56_00320</name>
</gene>
<evidence type="ECO:0000259" key="1">
    <source>
        <dbReference type="Pfam" id="PF00149"/>
    </source>
</evidence>
<proteinExistence type="predicted"/>
<accession>A0A4V1G4U1</accession>
<name>A0A4V1G4U1_9FIRM</name>
<dbReference type="InterPro" id="IPR029052">
    <property type="entry name" value="Metallo-depent_PP-like"/>
</dbReference>
<dbReference type="Proteomes" id="UP000301475">
    <property type="component" value="Chromosome"/>
</dbReference>